<feature type="non-terminal residue" evidence="1">
    <location>
        <position position="1"/>
    </location>
</feature>
<dbReference type="Proteomes" id="UP000789525">
    <property type="component" value="Unassembled WGS sequence"/>
</dbReference>
<proteinExistence type="predicted"/>
<evidence type="ECO:0000313" key="1">
    <source>
        <dbReference type="EMBL" id="CAG8712397.1"/>
    </source>
</evidence>
<comment type="caution">
    <text evidence="1">The sequence shown here is derived from an EMBL/GenBank/DDBJ whole genome shotgun (WGS) entry which is preliminary data.</text>
</comment>
<keyword evidence="2" id="KW-1185">Reference proteome</keyword>
<organism evidence="1 2">
    <name type="scientific">Acaulospora colombiana</name>
    <dbReference type="NCBI Taxonomy" id="27376"/>
    <lineage>
        <taxon>Eukaryota</taxon>
        <taxon>Fungi</taxon>
        <taxon>Fungi incertae sedis</taxon>
        <taxon>Mucoromycota</taxon>
        <taxon>Glomeromycotina</taxon>
        <taxon>Glomeromycetes</taxon>
        <taxon>Diversisporales</taxon>
        <taxon>Acaulosporaceae</taxon>
        <taxon>Acaulospora</taxon>
    </lineage>
</organism>
<protein>
    <submittedName>
        <fullName evidence="1">14663_t:CDS:1</fullName>
    </submittedName>
</protein>
<evidence type="ECO:0000313" key="2">
    <source>
        <dbReference type="Proteomes" id="UP000789525"/>
    </source>
</evidence>
<name>A0ACA9PLR9_9GLOM</name>
<gene>
    <name evidence="1" type="ORF">ACOLOM_LOCUS10734</name>
</gene>
<dbReference type="EMBL" id="CAJVPT010035775">
    <property type="protein sequence ID" value="CAG8712397.1"/>
    <property type="molecule type" value="Genomic_DNA"/>
</dbReference>
<accession>A0ACA9PLR9</accession>
<reference evidence="1" key="1">
    <citation type="submission" date="2021-06" db="EMBL/GenBank/DDBJ databases">
        <authorList>
            <person name="Kallberg Y."/>
            <person name="Tangrot J."/>
            <person name="Rosling A."/>
        </authorList>
    </citation>
    <scope>NUCLEOTIDE SEQUENCE</scope>
    <source>
        <strain evidence="1">CL356</strain>
    </source>
</reference>
<sequence>KATLLGNDIAFGEGTVIFALALMTLSFKPIPRNGHIRPIFGNLINC</sequence>